<proteinExistence type="predicted"/>
<comment type="caution">
    <text evidence="1">The sequence shown here is derived from an EMBL/GenBank/DDBJ whole genome shotgun (WGS) entry which is preliminary data.</text>
</comment>
<evidence type="ECO:0000313" key="2">
    <source>
        <dbReference type="Proteomes" id="UP001162992"/>
    </source>
</evidence>
<dbReference type="Proteomes" id="UP001162992">
    <property type="component" value="Chromosome 19"/>
</dbReference>
<organism evidence="1 2">
    <name type="scientific">Diphasiastrum complanatum</name>
    <name type="common">Issler's clubmoss</name>
    <name type="synonym">Lycopodium complanatum</name>
    <dbReference type="NCBI Taxonomy" id="34168"/>
    <lineage>
        <taxon>Eukaryota</taxon>
        <taxon>Viridiplantae</taxon>
        <taxon>Streptophyta</taxon>
        <taxon>Embryophyta</taxon>
        <taxon>Tracheophyta</taxon>
        <taxon>Lycopodiopsida</taxon>
        <taxon>Lycopodiales</taxon>
        <taxon>Lycopodiaceae</taxon>
        <taxon>Lycopodioideae</taxon>
        <taxon>Diphasiastrum</taxon>
    </lineage>
</organism>
<protein>
    <submittedName>
        <fullName evidence="1">Uncharacterized protein</fullName>
    </submittedName>
</protein>
<dbReference type="EMBL" id="CM055110">
    <property type="protein sequence ID" value="KAJ7520861.1"/>
    <property type="molecule type" value="Genomic_DNA"/>
</dbReference>
<accession>A0ACC2ATS7</accession>
<reference evidence="2" key="1">
    <citation type="journal article" date="2024" name="Proc. Natl. Acad. Sci. U.S.A.">
        <title>Extraordinary preservation of gene collinearity over three hundred million years revealed in homosporous lycophytes.</title>
        <authorList>
            <person name="Li C."/>
            <person name="Wickell D."/>
            <person name="Kuo L.Y."/>
            <person name="Chen X."/>
            <person name="Nie B."/>
            <person name="Liao X."/>
            <person name="Peng D."/>
            <person name="Ji J."/>
            <person name="Jenkins J."/>
            <person name="Williams M."/>
            <person name="Shu S."/>
            <person name="Plott C."/>
            <person name="Barry K."/>
            <person name="Rajasekar S."/>
            <person name="Grimwood J."/>
            <person name="Han X."/>
            <person name="Sun S."/>
            <person name="Hou Z."/>
            <person name="He W."/>
            <person name="Dai G."/>
            <person name="Sun C."/>
            <person name="Schmutz J."/>
            <person name="Leebens-Mack J.H."/>
            <person name="Li F.W."/>
            <person name="Wang L."/>
        </authorList>
    </citation>
    <scope>NUCLEOTIDE SEQUENCE [LARGE SCALE GENOMIC DNA]</scope>
    <source>
        <strain evidence="2">cv. PW_Plant_1</strain>
    </source>
</reference>
<sequence>MTFITVMNEISKPGLPTTKIGSPFALKHIISPSRIRQIQRTIRNLKITLLCSCVTILMLRGTIGAGKFGTPAQDLQEIREHIYWPQRDAPSRVLTEAKEETENLLQEQEPNEDFHHDASGAYTLGPRISDWDEQRKAWLMENQHTAATINGKPRILLVTGSQPKACSNPEGDHILLKSIKNKIDYCRLHGIDIFYNVAHLDLEMAGYWAKLPLIREMLLAHPEIEWLWWMDSDALFTDMEFELPIERYGQHNLILHGWDELVYGKRSWTGLNTGSFLIRNCQWSLDLLDSWAPMGPKGPVRLEAGKLLTQALSGRPSFEADDQSALVHLLVTQRAKWGDKVYLENSYYLHGYWAILVDKFEDMMEKHHPGLGDDRWPFVTHFVGCKPCGGHGDYQSKKCLSDMERAFNFADNQVLQAYGFKHTNLGSTSVKRTSKELGRLRESH</sequence>
<keyword evidence="2" id="KW-1185">Reference proteome</keyword>
<name>A0ACC2ATS7_DIPCM</name>
<gene>
    <name evidence="1" type="ORF">O6H91_19G026400</name>
</gene>
<evidence type="ECO:0000313" key="1">
    <source>
        <dbReference type="EMBL" id="KAJ7520861.1"/>
    </source>
</evidence>